<feature type="region of interest" description="Disordered" evidence="1">
    <location>
        <begin position="1096"/>
        <end position="1119"/>
    </location>
</feature>
<comment type="caution">
    <text evidence="3">The sequence shown here is derived from an EMBL/GenBank/DDBJ whole genome shotgun (WGS) entry which is preliminary data.</text>
</comment>
<dbReference type="AlphaFoldDB" id="A0A495QQE9"/>
<evidence type="ECO:0000313" key="3">
    <source>
        <dbReference type="EMBL" id="RKS75159.1"/>
    </source>
</evidence>
<dbReference type="EMBL" id="RBWW01000004">
    <property type="protein sequence ID" value="RKS75159.1"/>
    <property type="molecule type" value="Genomic_DNA"/>
</dbReference>
<protein>
    <recommendedName>
        <fullName evidence="2">DUF5817 domain-containing protein</fullName>
    </recommendedName>
</protein>
<organism evidence="3 4">
    <name type="scientific">Haloarcula quadrata</name>
    <dbReference type="NCBI Taxonomy" id="182779"/>
    <lineage>
        <taxon>Archaea</taxon>
        <taxon>Methanobacteriati</taxon>
        <taxon>Methanobacteriota</taxon>
        <taxon>Stenosarchaea group</taxon>
        <taxon>Halobacteria</taxon>
        <taxon>Halobacteriales</taxon>
        <taxon>Haloarculaceae</taxon>
        <taxon>Haloarcula</taxon>
    </lineage>
</organism>
<feature type="compositionally biased region" description="Low complexity" evidence="1">
    <location>
        <begin position="103"/>
        <end position="118"/>
    </location>
</feature>
<dbReference type="Proteomes" id="UP000268233">
    <property type="component" value="Unassembled WGS sequence"/>
</dbReference>
<evidence type="ECO:0000256" key="1">
    <source>
        <dbReference type="SAM" id="MobiDB-lite"/>
    </source>
</evidence>
<proteinExistence type="predicted"/>
<evidence type="ECO:0000259" key="2">
    <source>
        <dbReference type="Pfam" id="PF19134"/>
    </source>
</evidence>
<feature type="domain" description="DUF5817" evidence="2">
    <location>
        <begin position="3"/>
        <end position="60"/>
    </location>
</feature>
<dbReference type="Pfam" id="PF19134">
    <property type="entry name" value="DUF5817"/>
    <property type="match status" value="1"/>
</dbReference>
<feature type="region of interest" description="Disordered" evidence="1">
    <location>
        <begin position="496"/>
        <end position="528"/>
    </location>
</feature>
<name>A0A495QQE9_9EURY</name>
<feature type="region of interest" description="Disordered" evidence="1">
    <location>
        <begin position="103"/>
        <end position="130"/>
    </location>
</feature>
<feature type="compositionally biased region" description="Polar residues" evidence="1">
    <location>
        <begin position="1096"/>
        <end position="1107"/>
    </location>
</feature>
<dbReference type="RefSeq" id="WP_121304834.1">
    <property type="nucleotide sequence ID" value="NZ_RBWW01000004.1"/>
</dbReference>
<sequence length="1134" mass="124721">MTFHVVGCSDCSALWIIDESGDSKACCPTCGRTHSREHLRSLASAADREVAAQRRSAILASRRDESDADLRAYWDQATDDPVIDDREYLDGMGLDDDLVDNLCGESSSTSTTSDSSITRPDSGPDVDVDVANRPQLRGSAYPDAAEEPGIALLDPRGQLSITGLTYHDVAPQSSEWLGDLLADLIPMTARCVQDLAVLHEGGPDPSDPRQTNYEVPRFVQEVLAGEVAGLEAADASVGAIEEARAYLDAAARYALLWDNECYRAQRGFKGTEQFERIQRTLTTTGTSRGPFNAGVDALRHSLVALHAERETPLPVTFVLDGEAWTAADRETVKRALRVLDVLADALDVRLQMSPGVRQRVRRLTLRALDADDEADIPAWAERFSFLTEAGYSSRRGGDVDEDSDEGQLDEQAWGWVDTNRSQTGPLTVLAHLDTDGERSVRAIKRDDAIAYADGSIDRYVSFLEAEDIITVDRSHASNQVSLTALGEAAQQYVDREGNPVHPSQSRLSGASYGHPSRSRKCSVSAQKRDRYPPAERWLAATGSAPESGYVQWLGDRTGPREVEPPVLHRRFSAAKRVDGVTFADGDILDWTDDDDAPDGDGRVSYISTFDDEALVILQWGGPVVTLGRLCGALFSNRMLSKALNTDALGKQWNRAHDGVETFENDLHDVLIQAKQIGWLSSDELEDLDNWRERIGAVRSMLLSQVGDFGDLDSGLQAQLMRDLHGLLCSAMNVYDAAGLDVTINIRLPDPDALRRNENQYEKFLDFVRYTITKQAGYRDDYGVHSWYRMCIEDRPQKLRARSEYDIDDTDPVADLLASWVFTGPGVSDLLPDVQEAVDEEATRLRDRVDAGVEDAAILDIPMVEANSHGHIRGLVREIADRKGFYDGNRADLDRLTRCLEAALATTDRGPDPCLVADALDSLESRDSVSDRLDIDAVETALATLPSAAIFPTLPPAARRMLSALFASTEPLDRQDLIEITSESSYNRHHKTLRAFFLVEDTGEGFVAHLEPWWSSTSSVSEPYHDDTPYPGSPAGHPSHILLGPVYDSGLLDIPPDEYAELGYLDYKELLDELGLSRWRPILEAFCSDCHEATTTSHAADSELSYSDHSGVRIGPPSVTHDTAQVSITQTAADD</sequence>
<evidence type="ECO:0000313" key="4">
    <source>
        <dbReference type="Proteomes" id="UP000268233"/>
    </source>
</evidence>
<dbReference type="InterPro" id="IPR043855">
    <property type="entry name" value="DUF5817"/>
</dbReference>
<reference evidence="3 4" key="1">
    <citation type="submission" date="2018-10" db="EMBL/GenBank/DDBJ databases">
        <title>Genomic Encyclopedia of Archaeal and Bacterial Type Strains, Phase II (KMG-II): from individual species to whole genera.</title>
        <authorList>
            <person name="Goeker M."/>
        </authorList>
    </citation>
    <scope>NUCLEOTIDE SEQUENCE [LARGE SCALE GENOMIC DNA]</scope>
    <source>
        <strain evidence="3 4">DSM 11927</strain>
    </source>
</reference>
<keyword evidence="4" id="KW-1185">Reference proteome</keyword>
<accession>A0A495QQE9</accession>
<gene>
    <name evidence="3" type="ORF">BDK61_4700</name>
</gene>